<sequence>MAIQQTNQQIPLTPAMRQLIDELKRLMANPVVEAAFNEAVAHVKPFVEDGSKNPWVGATAEYFVRYFEQWFTFLPEPTGGLGKIVPFTYFYLDNKSAFAFLNTFKSRTTSDEYTTEIFNWTVKFIKERGRFMDSPESLKFIEAWLKDPGTHIEDFIVPEGGFKSFNEFFTRRLNPARNPRPIAAPDDGSVLVASADSEINFILSDLTLTKKLDVKSRQLNITQLLNGSKYAAKFEGGTAVSCVLMPPNYHRYHAPASGRIVEGVEVPGIYNGIMDGDHWFNTIFNVGESTTDFSIFEDFHRSYFVIKTEKHGYIAVIPVGLNTISAMYPSLVNNRSTLVPVGGEPVPVKKGDELGHFAYGGSLNILLFQKGVFNAVSVLMGSRLGALGTPSIPEAFPRT</sequence>
<keyword evidence="6" id="KW-1185">Reference proteome</keyword>
<protein>
    <submittedName>
        <fullName evidence="5">Phosphatidylserine decarboxylase</fullName>
    </submittedName>
</protein>
<evidence type="ECO:0000256" key="4">
    <source>
        <dbReference type="ARBA" id="ARBA00023317"/>
    </source>
</evidence>
<keyword evidence="3" id="KW-0456">Lyase</keyword>
<reference evidence="5 6" key="1">
    <citation type="submission" date="2023-01" db="EMBL/GenBank/DDBJ databases">
        <title>Minimal conservation of predation-associated metabolite biosynthetic gene clusters underscores biosynthetic potential of Myxococcota including descriptions for ten novel species: Archangium lansinium sp. nov., Myxococcus landrumus sp. nov., Nannocystis bai.</title>
        <authorList>
            <person name="Ahearne A."/>
            <person name="Stevens C."/>
            <person name="Dowd S."/>
        </authorList>
    </citation>
    <scope>NUCLEOTIDE SEQUENCE [LARGE SCALE GENOMIC DNA]</scope>
    <source>
        <strain evidence="5 6">WIWO2</strain>
    </source>
</reference>
<keyword evidence="2" id="KW-0865">Zymogen</keyword>
<evidence type="ECO:0000256" key="1">
    <source>
        <dbReference type="ARBA" id="ARBA00022793"/>
    </source>
</evidence>
<dbReference type="InterPro" id="IPR003817">
    <property type="entry name" value="PS_Dcarbxylase"/>
</dbReference>
<proteinExistence type="predicted"/>
<keyword evidence="4" id="KW-0670">Pyruvate</keyword>
<dbReference type="PANTHER" id="PTHR10067">
    <property type="entry name" value="PHOSPHATIDYLSERINE DECARBOXYLASE"/>
    <property type="match status" value="1"/>
</dbReference>
<accession>A0ABT5CF41</accession>
<comment type="caution">
    <text evidence="5">The sequence shown here is derived from an EMBL/GenBank/DDBJ whole genome shotgun (WGS) entry which is preliminary data.</text>
</comment>
<organism evidence="5 6">
    <name type="scientific">Sorangium atrum</name>
    <dbReference type="NCBI Taxonomy" id="2995308"/>
    <lineage>
        <taxon>Bacteria</taxon>
        <taxon>Pseudomonadati</taxon>
        <taxon>Myxococcota</taxon>
        <taxon>Polyangia</taxon>
        <taxon>Polyangiales</taxon>
        <taxon>Polyangiaceae</taxon>
        <taxon>Sorangium</taxon>
    </lineage>
</organism>
<dbReference type="EMBL" id="JAQNDK010000006">
    <property type="protein sequence ID" value="MDC0685025.1"/>
    <property type="molecule type" value="Genomic_DNA"/>
</dbReference>
<evidence type="ECO:0000313" key="6">
    <source>
        <dbReference type="Proteomes" id="UP001217485"/>
    </source>
</evidence>
<evidence type="ECO:0000313" key="5">
    <source>
        <dbReference type="EMBL" id="MDC0685025.1"/>
    </source>
</evidence>
<dbReference type="Proteomes" id="UP001217485">
    <property type="component" value="Unassembled WGS sequence"/>
</dbReference>
<keyword evidence="1" id="KW-0210">Decarboxylase</keyword>
<dbReference type="Pfam" id="PF02666">
    <property type="entry name" value="PS_Dcarbxylase"/>
    <property type="match status" value="1"/>
</dbReference>
<dbReference type="RefSeq" id="WP_272103142.1">
    <property type="nucleotide sequence ID" value="NZ_JAQNDK010000006.1"/>
</dbReference>
<name>A0ABT5CF41_9BACT</name>
<gene>
    <name evidence="5" type="ORF">POL72_45340</name>
</gene>
<dbReference type="PANTHER" id="PTHR10067:SF13">
    <property type="entry name" value="PHOSPHATIDYLSERINE DECARBOXYLASE"/>
    <property type="match status" value="1"/>
</dbReference>
<evidence type="ECO:0000256" key="3">
    <source>
        <dbReference type="ARBA" id="ARBA00023239"/>
    </source>
</evidence>
<evidence type="ECO:0000256" key="2">
    <source>
        <dbReference type="ARBA" id="ARBA00023145"/>
    </source>
</evidence>